<dbReference type="Proteomes" id="UP000198372">
    <property type="component" value="Unassembled WGS sequence"/>
</dbReference>
<organism evidence="1 2">
    <name type="scientific">Microbotryum intermedium</name>
    <dbReference type="NCBI Taxonomy" id="269621"/>
    <lineage>
        <taxon>Eukaryota</taxon>
        <taxon>Fungi</taxon>
        <taxon>Dikarya</taxon>
        <taxon>Basidiomycota</taxon>
        <taxon>Pucciniomycotina</taxon>
        <taxon>Microbotryomycetes</taxon>
        <taxon>Microbotryales</taxon>
        <taxon>Microbotryaceae</taxon>
        <taxon>Microbotryum</taxon>
    </lineage>
</organism>
<accession>A0A238FER9</accession>
<name>A0A238FER9_9BASI</name>
<dbReference type="EMBL" id="FMSP01000004">
    <property type="protein sequence ID" value="SCV69628.1"/>
    <property type="molecule type" value="Genomic_DNA"/>
</dbReference>
<evidence type="ECO:0000313" key="1">
    <source>
        <dbReference type="EMBL" id="SCV69628.1"/>
    </source>
</evidence>
<dbReference type="AlphaFoldDB" id="A0A238FER9"/>
<reference evidence="2" key="1">
    <citation type="submission" date="2016-09" db="EMBL/GenBank/DDBJ databases">
        <authorList>
            <person name="Jeantristanb JTB J.-T."/>
            <person name="Ricardo R."/>
        </authorList>
    </citation>
    <scope>NUCLEOTIDE SEQUENCE [LARGE SCALE GENOMIC DNA]</scope>
</reference>
<keyword evidence="2" id="KW-1185">Reference proteome</keyword>
<proteinExistence type="predicted"/>
<sequence>MGVLWFELSAGSDNWSEWCAMVRQSAEECNVPHLLYRHIAVAAEQDAQEDPNVTVFKGCMMNNMMGTHMAPSLRDHLGWLNNEPKLYLLFEALEDLFGTLDSERSLDLLCRLRPDEATRSITTLNDSVDSFYRLAYMYMEQSMREINIQDHDKAIQIEGLMLRIFARQLWEKLPEDARNKFREIHASNEPATLRALHSKAAPTPKRDFAEDWFFTESSHNISPVPPADFKATNANPVGHWIIDKLGNRVKVTVIGTASVTVQNSRSAQPHSVSISLLIVPSFRYNLLKSHFDSPDISLVKTKEGLEIRRSNGKVIMRSTRWVKGLNVLNTPFSLAQPECRSGPARIPTTNDGPESDREWYITTSSHHATAMPPSDFEVTTANPVDHFFVDAYGNRRPVAMIGTMRITVQDSVVEPPRSIRLYDVLIVPGLPYNVLSHIGGKPQRRGATENGNYIVRRHNKTVYFSSSCKKNGNLLLNTPTTLKQRIEEDGESLNLVNNLVFANAGRL</sequence>
<protein>
    <submittedName>
        <fullName evidence="1">BQ2448_2648 protein</fullName>
    </submittedName>
</protein>
<evidence type="ECO:0000313" key="2">
    <source>
        <dbReference type="Proteomes" id="UP000198372"/>
    </source>
</evidence>
<gene>
    <name evidence="1" type="ORF">BQ2448_2648</name>
</gene>